<dbReference type="AlphaFoldDB" id="A0A2P2NRB5"/>
<sequence length="76" mass="8466">MPFSHFKVSCFSSLIPRSCPILTLREMRKSGNIMVACSIVAYLESLNFLSYLTPEVASLLGGRLHADLPFMSHSFV</sequence>
<proteinExistence type="predicted"/>
<name>A0A2P2NRB5_RHIMU</name>
<protein>
    <submittedName>
        <fullName evidence="1">Uncharacterized protein</fullName>
    </submittedName>
</protein>
<evidence type="ECO:0000313" key="1">
    <source>
        <dbReference type="EMBL" id="MBX44964.1"/>
    </source>
</evidence>
<organism evidence="1">
    <name type="scientific">Rhizophora mucronata</name>
    <name type="common">Asiatic mangrove</name>
    <dbReference type="NCBI Taxonomy" id="61149"/>
    <lineage>
        <taxon>Eukaryota</taxon>
        <taxon>Viridiplantae</taxon>
        <taxon>Streptophyta</taxon>
        <taxon>Embryophyta</taxon>
        <taxon>Tracheophyta</taxon>
        <taxon>Spermatophyta</taxon>
        <taxon>Magnoliopsida</taxon>
        <taxon>eudicotyledons</taxon>
        <taxon>Gunneridae</taxon>
        <taxon>Pentapetalae</taxon>
        <taxon>rosids</taxon>
        <taxon>fabids</taxon>
        <taxon>Malpighiales</taxon>
        <taxon>Rhizophoraceae</taxon>
        <taxon>Rhizophora</taxon>
    </lineage>
</organism>
<accession>A0A2P2NRB5</accession>
<dbReference type="EMBL" id="GGEC01064480">
    <property type="protein sequence ID" value="MBX44964.1"/>
    <property type="molecule type" value="Transcribed_RNA"/>
</dbReference>
<reference evidence="1" key="1">
    <citation type="submission" date="2018-02" db="EMBL/GenBank/DDBJ databases">
        <title>Rhizophora mucronata_Transcriptome.</title>
        <authorList>
            <person name="Meera S.P."/>
            <person name="Sreeshan A."/>
            <person name="Augustine A."/>
        </authorList>
    </citation>
    <scope>NUCLEOTIDE SEQUENCE</scope>
    <source>
        <tissue evidence="1">Leaf</tissue>
    </source>
</reference>